<dbReference type="InterPro" id="IPR015919">
    <property type="entry name" value="Cadherin-like_sf"/>
</dbReference>
<dbReference type="InterPro" id="IPR044048">
    <property type="entry name" value="Big_12"/>
</dbReference>
<keyword evidence="1" id="KW-1133">Transmembrane helix</keyword>
<dbReference type="Gene3D" id="2.60.40.2810">
    <property type="match status" value="1"/>
</dbReference>
<dbReference type="Gene3D" id="2.60.40.10">
    <property type="entry name" value="Immunoglobulins"/>
    <property type="match status" value="5"/>
</dbReference>
<evidence type="ECO:0000256" key="1">
    <source>
        <dbReference type="SAM" id="Phobius"/>
    </source>
</evidence>
<accession>F2ARR5</accession>
<reference evidence="3 4" key="1">
    <citation type="journal article" date="2013" name="Mar. Genomics">
        <title>Expression of sulfatases in Rhodopirellula baltica and the diversity of sulfatases in the genus Rhodopirellula.</title>
        <authorList>
            <person name="Wegner C.E."/>
            <person name="Richter-Heitmann T."/>
            <person name="Klindworth A."/>
            <person name="Klockow C."/>
            <person name="Richter M."/>
            <person name="Achstetter T."/>
            <person name="Glockner F.O."/>
            <person name="Harder J."/>
        </authorList>
    </citation>
    <scope>NUCLEOTIDE SEQUENCE [LARGE SCALE GENOMIC DNA]</scope>
    <source>
        <strain evidence="3 4">WH47</strain>
    </source>
</reference>
<dbReference type="Proteomes" id="UP000006222">
    <property type="component" value="Unassembled WGS sequence"/>
</dbReference>
<evidence type="ECO:0000313" key="3">
    <source>
        <dbReference type="EMBL" id="EGF27639.1"/>
    </source>
</evidence>
<dbReference type="GO" id="GO:0016020">
    <property type="term" value="C:membrane"/>
    <property type="evidence" value="ECO:0007669"/>
    <property type="project" value="InterPro"/>
</dbReference>
<dbReference type="Pfam" id="PF19078">
    <property type="entry name" value="Big_12"/>
    <property type="match status" value="1"/>
</dbReference>
<evidence type="ECO:0000313" key="4">
    <source>
        <dbReference type="Proteomes" id="UP000006222"/>
    </source>
</evidence>
<dbReference type="InterPro" id="IPR013783">
    <property type="entry name" value="Ig-like_fold"/>
</dbReference>
<feature type="domain" description="Bacterial Ig-like" evidence="2">
    <location>
        <begin position="188"/>
        <end position="275"/>
    </location>
</feature>
<dbReference type="EMBL" id="AFAR01000130">
    <property type="protein sequence ID" value="EGF27639.1"/>
    <property type="molecule type" value="Genomic_DNA"/>
</dbReference>
<gene>
    <name evidence="3" type="ORF">RBWH47_02336</name>
</gene>
<sequence>MFIERQKARIERYREAFRGSWISKVGLGLMAIWNFITNPPFFVKIEKRPAVAFTAMLPFGVKFGKKKGQNNGKRRSTLRNRLNAESLEQRQLLAADILSVGGDAVSPSSTNDPTPSVEVTYSGTDFDYTVETDGGDFVQGGNDIGSSAAFDLGSLAEGSYVLKVKADDPGNATSIIAAPEDTWSFTVDLTNPVPEITSLDAPVTNSGTITFNIEFNEEVTGFGASDISVTNGTKGTFSSTSASEYSIEVSPTTDGSVTLTIGAGGASDLAGNLSYAATPFSVVYDTNASISIDAIEGGDGVDDVEDTTVELSGTVLSVENALTVSVDVLDDGDSVFSGTSVIAGGEWSVNVGDLSAIANGTELTVNVSVTDVAGNEATNTATFTLTNSAPSITVGDDIVDAVEGVELSRTITASDIATDTEDLVITQTGGPGSFDDETGEWTYTPADDTADTQTVTFAVEDLDGGTATGSFVITSVANVDPVLTVDTTAVTVVEGDTVTKSITVSDVAADQADIAVTSGGVGTVSNDGSGTFTWSYTPTDDEGAPTSVTLTATDGDGGSATATFGLTVQNAAPTVSANNSTVTVNEGSLAANTGTYSDPGSGDIADIVLSLGAGNVGVLTDHNDGNWTWSYNGTDDFSGDVTVIATDNEGESDSVTFSVTVNNVPPVSSIAQTVIAVDEGTSVSNSGSAADVAADSVSFSIDPAPPGTFTDNENGTWSWEWNETNGDFSGTFTVTANDGDGGTSTQTFTLEVANVAPTVNLDPGDIIANEGDTVTQTITVGDIPGDIESVESDVEFGSLTDNEDGTWTWTYVPTDEMAQTSITFTATDDEGATATESFDLLVNNVAPTIDAGADITANEGDPLSRVIMVDDAGSSDVLTVTTAGPGSVAFTGGNWVWSYTPANGETATVSFTVSDGDGGSASDSFELTINNVAPSFTVDSPYVIVNEGEQATNGGNLAGDGPFTFVESHGTAVDDGDGTWSWTYDAMDGPLVYDLGAINSGVAVDDAATGTGYIMHSAESVASRGFTPWAGNSAQLIAVRYNATGETWEYNNNSATPLATGTPVWIPFTPEATDRLVAAVDFGADTITSLEGSVDTYEGMERGYTFGDLTFAANKFGGSTNLGEFTVGGTFYEIDPASSSAVVSLTVTDSDGASSAVSFKVQAVNVAPEIELGSSEVSVAEGTAPATNTITVSDAAGANDTVSVTVTIDGEEAGTLSGPVAGEYSWSLDNPGDEAGPITVTVTAVDEDGGETIKTFTVEFTNEAPEASIEKTAIVINEGTSTTNSGSFADADGLTLTISPTGIGTFTDNGNGTWNWSYTSTDDLALTTFTVTADDGTTTTDVTFTLTVNNLAPTVTKTNATVTVNEGESTTNTGMILDVPADTVSSITADVGSVTETGGVWTWEYTAGDDLGAPESVTITVTDDDGGVGSTTFALVVNDVASGIAAAEESVTVDEGSVATNVITFTDPSGIDSVVSMSVTSGGGDVTESGGVWTWAYTAIGDGTDPTSITITATDDDDVTSTTTFSLTVNNLAPTISLDNTDDVTDSEGAEISKTGSFGDLGMNDEVTLTADVGGVVQDDEAGTFTWTGVIPDDTAGPVTVTITATDDNDPAATATVSFIITGEDVAPEVAVDTPTAVSVNEGDEAEQTGTFGDPVDAITLSASEGDISQNDEDGTWSWSYTAIGDGTDPTEITITATDDDGVTSTTTFTLAVNNVAPELTGFAASVMGVEGGADITNGGALTEPGVNDSVILLASHGTVVNNGNGTWSWTYTPEDELTTNVVITADDQDGGTDVITFSLVVENAPPVVDVDEESVVVSEGDSATNSGTFTDAGASDAFTIDSTVGVAEFGEDPGTWTWSWDNVGDDNGAPDSVTITINDGAEDSTVTFDLTINDVPSTLTNDTTEDTVTVNEGTEASVEITFADPIDSLNTIEISEGDGTLASSGANTWTWTYTPVGDGSDPASITITAVDDDGVTSTTTFALIVNNVAPEVDAAVTEVNVDEGSEVTNSGTYSDEGAGDTVTITATVDGEGIGDVTFEAGGWSWSYTPTDDDPETFDVVITASDGTDSTTTTFTVNVANVAPEITVDANFVVVNEGDTATNSGTFSDAGIGDYADISFSADLGDVLFDTETLTWTWQYDAADDLPTTAVTITVADNEGGSDSVSFNLTVNNVAAAIDMDEATVSVNEGDSATNSGTFTDVGSSDTHTITATSEGVEFGVATLNQVAGTWSWELGDVGDDFVGSKEVLITINDGTEDSTVTFDLTVSDVPSSLANGGDVTVNEGDTATNTITFSDPVDSVDTISASDGTLASDGEGGYDWSYVALGDGSDPETVTITAVDDDGVTSTTTFTLTVNDLPPELTVGDDIEVTEGSAVIERIIAASDLDGVTVELDESSPGSLSGSGTEMDPYVWTYNPVDGDLTATVTFTATDGEGATTTDSFELTVNNVAPTFDAGADQTISEGVEVTRLIAVSDEGASDTVTFELTAGSPGSLTPLGGGQWEWSYTPADDEVVTVGFVASDGVDSTTDSFVLTVENVAPVANAGGPYAIAEGDSVTLDASATSDVAADLPDSIFVWDLDNDGVFDDALGLNPEVSWETLQSLGINDNGSYPVAVRVFDGDGGVDEASAIINVSNTLPTVTPGGPYTISLGESVTISATATDPASADLPLLFIWNVNNNGTFGDSGDAVGQSVTLTPAQLTALGLTEAGDSATVALRVLDDTNFTASSVTITVNSAPEAEDVSASVDEDGEAIEIEGDYVDADGDSLTFTIDTTGTTGSVINNEDGTFSYTPAADFNGTDTFTYSATDVYGDTGT</sequence>
<protein>
    <submittedName>
        <fullName evidence="3">Aggregation factor core protein MAFp3, isoform C</fullName>
    </submittedName>
</protein>
<feature type="transmembrane region" description="Helical" evidence="1">
    <location>
        <begin position="21"/>
        <end position="42"/>
    </location>
</feature>
<proteinExistence type="predicted"/>
<evidence type="ECO:0000259" key="2">
    <source>
        <dbReference type="Pfam" id="PF19078"/>
    </source>
</evidence>
<keyword evidence="1" id="KW-0472">Membrane</keyword>
<comment type="caution">
    <text evidence="3">The sequence shown here is derived from an EMBL/GenBank/DDBJ whole genome shotgun (WGS) entry which is preliminary data.</text>
</comment>
<organism evidence="3 4">
    <name type="scientific">Rhodopirellula baltica WH47</name>
    <dbReference type="NCBI Taxonomy" id="991778"/>
    <lineage>
        <taxon>Bacteria</taxon>
        <taxon>Pseudomonadati</taxon>
        <taxon>Planctomycetota</taxon>
        <taxon>Planctomycetia</taxon>
        <taxon>Pirellulales</taxon>
        <taxon>Pirellulaceae</taxon>
        <taxon>Rhodopirellula</taxon>
    </lineage>
</organism>
<dbReference type="Pfam" id="PF17963">
    <property type="entry name" value="Big_9"/>
    <property type="match status" value="5"/>
</dbReference>
<dbReference type="GO" id="GO:0005509">
    <property type="term" value="F:calcium ion binding"/>
    <property type="evidence" value="ECO:0007669"/>
    <property type="project" value="InterPro"/>
</dbReference>
<dbReference type="NCBIfam" id="NF012211">
    <property type="entry name" value="tand_rpt_95"/>
    <property type="match status" value="1"/>
</dbReference>
<keyword evidence="1" id="KW-0812">Transmembrane</keyword>
<feature type="non-terminal residue" evidence="3">
    <location>
        <position position="2815"/>
    </location>
</feature>
<dbReference type="SUPFAM" id="SSF49313">
    <property type="entry name" value="Cadherin-like"/>
    <property type="match status" value="1"/>
</dbReference>
<name>F2ARR5_RHOBT</name>